<gene>
    <name evidence="2" type="ORF">SRO942_LOCUS46686</name>
</gene>
<feature type="non-terminal residue" evidence="2">
    <location>
        <position position="1"/>
    </location>
</feature>
<organism evidence="2 3">
    <name type="scientific">Didymodactylos carnosus</name>
    <dbReference type="NCBI Taxonomy" id="1234261"/>
    <lineage>
        <taxon>Eukaryota</taxon>
        <taxon>Metazoa</taxon>
        <taxon>Spiralia</taxon>
        <taxon>Gnathifera</taxon>
        <taxon>Rotifera</taxon>
        <taxon>Eurotatoria</taxon>
        <taxon>Bdelloidea</taxon>
        <taxon>Philodinida</taxon>
        <taxon>Philodinidae</taxon>
        <taxon>Didymodactylos</taxon>
    </lineage>
</organism>
<accession>A0A8S2Y9K9</accession>
<evidence type="ECO:0000313" key="2">
    <source>
        <dbReference type="EMBL" id="CAF4543404.1"/>
    </source>
</evidence>
<feature type="compositionally biased region" description="Low complexity" evidence="1">
    <location>
        <begin position="154"/>
        <end position="167"/>
    </location>
</feature>
<sequence length="281" mass="31915">MIPVVNQNSNEMMDRYNTSAPNNQRPSLAPKPFTKMTSVLPMKPSSSVSTLAKVSDVDIAGRQSKSTLSTSSDQLASLTNQSNLNNNVKYDAQWTTPVTDNDQIVSQHSSSSRNSTNMRFVLHEQHHPLQQQQQQQVAAPLSLSPLLSLTQTKSKSNLINNHNTNTNGDRHRQKISEYRMNRIDELQNKDERTEQEEKELSNLKLELEFDRRVEEFHFHGDSEEDNDYASQSVLINSNINDRHYISSIKPFVSASVLPHTPLSTNQTEKLSTTTEMNEFDE</sequence>
<proteinExistence type="predicted"/>
<comment type="caution">
    <text evidence="2">The sequence shown here is derived from an EMBL/GenBank/DDBJ whole genome shotgun (WGS) entry which is preliminary data.</text>
</comment>
<feature type="region of interest" description="Disordered" evidence="1">
    <location>
        <begin position="154"/>
        <end position="173"/>
    </location>
</feature>
<dbReference type="Proteomes" id="UP000681722">
    <property type="component" value="Unassembled WGS sequence"/>
</dbReference>
<feature type="compositionally biased region" description="Polar residues" evidence="1">
    <location>
        <begin position="1"/>
        <end position="26"/>
    </location>
</feature>
<evidence type="ECO:0000256" key="1">
    <source>
        <dbReference type="SAM" id="MobiDB-lite"/>
    </source>
</evidence>
<reference evidence="2" key="1">
    <citation type="submission" date="2021-02" db="EMBL/GenBank/DDBJ databases">
        <authorList>
            <person name="Nowell W R."/>
        </authorList>
    </citation>
    <scope>NUCLEOTIDE SEQUENCE</scope>
</reference>
<dbReference type="AlphaFoldDB" id="A0A8S2Y9K9"/>
<dbReference type="EMBL" id="CAJOBC010114114">
    <property type="protein sequence ID" value="CAF4543404.1"/>
    <property type="molecule type" value="Genomic_DNA"/>
</dbReference>
<protein>
    <submittedName>
        <fullName evidence="2">Uncharacterized protein</fullName>
    </submittedName>
</protein>
<feature type="region of interest" description="Disordered" evidence="1">
    <location>
        <begin position="1"/>
        <end position="48"/>
    </location>
</feature>
<name>A0A8S2Y9K9_9BILA</name>
<evidence type="ECO:0000313" key="3">
    <source>
        <dbReference type="Proteomes" id="UP000681722"/>
    </source>
</evidence>